<dbReference type="AlphaFoldDB" id="A0A0G4NJD3"/>
<dbReference type="Proteomes" id="UP000044602">
    <property type="component" value="Unassembled WGS sequence"/>
</dbReference>
<dbReference type="STRING" id="100787.A0A0G4NJD3"/>
<keyword evidence="4" id="KW-1185">Reference proteome</keyword>
<evidence type="ECO:0000313" key="4">
    <source>
        <dbReference type="Proteomes" id="UP000044602"/>
    </source>
</evidence>
<dbReference type="EMBL" id="CVQI01035828">
    <property type="protein sequence ID" value="CRK46587.1"/>
    <property type="molecule type" value="Genomic_DNA"/>
</dbReference>
<accession>A0A0G4NJD3</accession>
<protein>
    <submittedName>
        <fullName evidence="3">Uncharacterized protein</fullName>
    </submittedName>
</protein>
<organism evidence="3 5">
    <name type="scientific">Verticillium longisporum</name>
    <name type="common">Verticillium dahliae var. longisporum</name>
    <dbReference type="NCBI Taxonomy" id="100787"/>
    <lineage>
        <taxon>Eukaryota</taxon>
        <taxon>Fungi</taxon>
        <taxon>Dikarya</taxon>
        <taxon>Ascomycota</taxon>
        <taxon>Pezizomycotina</taxon>
        <taxon>Sordariomycetes</taxon>
        <taxon>Hypocreomycetidae</taxon>
        <taxon>Glomerellales</taxon>
        <taxon>Plectosphaerellaceae</taxon>
        <taxon>Verticillium</taxon>
    </lineage>
</organism>
<dbReference type="Pfam" id="PF11951">
    <property type="entry name" value="Fungal_trans_2"/>
    <property type="match status" value="1"/>
</dbReference>
<name>A0A0G4NJD3_VERLO</name>
<evidence type="ECO:0000313" key="2">
    <source>
        <dbReference type="EMBL" id="CRK10499.1"/>
    </source>
</evidence>
<evidence type="ECO:0000256" key="1">
    <source>
        <dbReference type="ARBA" id="ARBA00023242"/>
    </source>
</evidence>
<dbReference type="InterPro" id="IPR021858">
    <property type="entry name" value="Fun_TF"/>
</dbReference>
<keyword evidence="1" id="KW-0539">Nucleus</keyword>
<sequence>MDLAFVNQTSRHRGAVDKHARQAIRSHVMKGKNAKRSALATRLAKNPLSVAQRQTQIIKPENMLVGLRRLVGDDLSTCAPGIRWTAHTRLLIHQFMHIISDAMYPASLCQPYEVLKGIWFQTLFTNEAYFHAVLGLTATCVGILTGSAELPSSLPHIPRAYELVNEMLRGEGALEDTTIALVCILTIRETMRGDFDANKAHLDGLQTMVRLRGGLRSFERNPEMLHKICRCDVELSLHTGAKTRFFFDEMPRMAFPQSPPIFITISYSTCTTGQEAE</sequence>
<evidence type="ECO:0000313" key="3">
    <source>
        <dbReference type="EMBL" id="CRK46587.1"/>
    </source>
</evidence>
<dbReference type="EMBL" id="CVQH01002336">
    <property type="protein sequence ID" value="CRK10499.1"/>
    <property type="molecule type" value="Genomic_DNA"/>
</dbReference>
<evidence type="ECO:0000313" key="5">
    <source>
        <dbReference type="Proteomes" id="UP000045706"/>
    </source>
</evidence>
<dbReference type="Proteomes" id="UP000045706">
    <property type="component" value="Unassembled WGS sequence"/>
</dbReference>
<dbReference type="PANTHER" id="PTHR37540">
    <property type="entry name" value="TRANSCRIPTION FACTOR (ACR-2), PUTATIVE-RELATED-RELATED"/>
    <property type="match status" value="1"/>
</dbReference>
<gene>
    <name evidence="2" type="ORF">BN1708_009926</name>
    <name evidence="3" type="ORF">BN1723_007145</name>
</gene>
<proteinExistence type="predicted"/>
<reference evidence="4 5" key="1">
    <citation type="submission" date="2015-05" db="EMBL/GenBank/DDBJ databases">
        <authorList>
            <person name="Fogelqvist Johan"/>
        </authorList>
    </citation>
    <scope>NUCLEOTIDE SEQUENCE [LARGE SCALE GENOMIC DNA]</scope>
    <source>
        <strain evidence="2">VL1</strain>
        <strain evidence="3">VL2</strain>
    </source>
</reference>